<feature type="compositionally biased region" description="Pro residues" evidence="2">
    <location>
        <begin position="765"/>
        <end position="774"/>
    </location>
</feature>
<evidence type="ECO:0000256" key="2">
    <source>
        <dbReference type="SAM" id="MobiDB-lite"/>
    </source>
</evidence>
<feature type="compositionally biased region" description="Low complexity" evidence="2">
    <location>
        <begin position="782"/>
        <end position="798"/>
    </location>
</feature>
<name>A0A165C0I1_9APHY</name>
<dbReference type="Gene3D" id="1.20.1270.60">
    <property type="entry name" value="Arfaptin homology (AH) domain/BAR domain"/>
    <property type="match status" value="1"/>
</dbReference>
<feature type="compositionally biased region" description="Polar residues" evidence="2">
    <location>
        <begin position="711"/>
        <end position="723"/>
    </location>
</feature>
<accession>A0A165C0I1</accession>
<organism evidence="3 4">
    <name type="scientific">Laetiporus sulphureus 93-53</name>
    <dbReference type="NCBI Taxonomy" id="1314785"/>
    <lineage>
        <taxon>Eukaryota</taxon>
        <taxon>Fungi</taxon>
        <taxon>Dikarya</taxon>
        <taxon>Basidiomycota</taxon>
        <taxon>Agaricomycotina</taxon>
        <taxon>Agaricomycetes</taxon>
        <taxon>Polyporales</taxon>
        <taxon>Laetiporus</taxon>
    </lineage>
</organism>
<evidence type="ECO:0000313" key="3">
    <source>
        <dbReference type="EMBL" id="KZT01977.1"/>
    </source>
</evidence>
<dbReference type="STRING" id="1314785.A0A165C0I1"/>
<feature type="compositionally biased region" description="Basic and acidic residues" evidence="2">
    <location>
        <begin position="264"/>
        <end position="279"/>
    </location>
</feature>
<dbReference type="AlphaFoldDB" id="A0A165C0I1"/>
<proteinExistence type="predicted"/>
<feature type="compositionally biased region" description="Polar residues" evidence="2">
    <location>
        <begin position="335"/>
        <end position="345"/>
    </location>
</feature>
<sequence>MAFMPSSSGSIFVFSLPSVNRLIKASKQTKPMRDSVLSTSGSASSLNFVKPEVTMGPKMNAAQTELQACEAHLAQKEHELEHLRVTAICSGLQARCKAMVECGWAWGEMGKEGLRALDGMRAPNGNGNALHVLPPTHSSPAQNSDTGHAPSDFSSLAPSQSASQIGLPPIPVAHTEPDSSWHDQPPTPPKPYALQIPAAHLIPDMPNGMPTSRSPIPEVEEEEEEGGGSSESEEDLGPVEVHENARFAKKRKGRMTSMIPEPRSALEPHAMRDSVDSARHVHFPAPAPSYDSPSSNKKERTRSGSSFFGSIASLFHHRDRDRDRSGASVDEHDSPVSSRPASRWSTRTDKYLSKAMRGGDSSDEEGDEAHVQQYYTWSPTYEAPQAPRSALTASTSEMGIRATQQSKNKSTKRKPVRNTVADADRGWVSDGAATFGASANVRRTASVTRKPESGKAAQPKMNGDANPAALGRSDSVSARTRKPSLPGTTQVILGDASVTVSRSSSLSKSQLSTASAPARGHARNPPLEQHQQGLNRARTTSAHTPNPTSQQAKDHRRFSSVSTVHRSGLTRNNDGPSLMSIVEGVAKQNKDAWAKQDPNRMLMPVKAPPPIHISQDYNQPQQPAANVSVPRDAGLSRNNSISKSPAAASPLETLSDVPASASAPSLPVSANKPPEKMPLRSALRNSRTPSPNPPSTSAGPSLSAAPDTAVPVTNGSKLRNGSRSLLAPSPAEDDATSISSYETINEVFYDAESDPQPEPELDPSLAPPTPPPSDTKPEPAKGGDLSRSVSSSSTTGTGPIRRKSVRMSLPPTFSTTPPVFDDDDDDAETTRGRHHPWPLNGDASSGRQGGWSSRVQERDLWQDSSDDDEEYLRAKRLLSRMSKI</sequence>
<feature type="compositionally biased region" description="Polar residues" evidence="2">
    <location>
        <begin position="391"/>
        <end position="408"/>
    </location>
</feature>
<feature type="compositionally biased region" description="Polar residues" evidence="2">
    <location>
        <begin position="559"/>
        <end position="575"/>
    </location>
</feature>
<keyword evidence="4" id="KW-1185">Reference proteome</keyword>
<feature type="compositionally biased region" description="Basic and acidic residues" evidence="2">
    <location>
        <begin position="588"/>
        <end position="598"/>
    </location>
</feature>
<feature type="region of interest" description="Disordered" evidence="2">
    <location>
        <begin position="442"/>
        <end position="868"/>
    </location>
</feature>
<protein>
    <submittedName>
        <fullName evidence="3">Uncharacterized protein</fullName>
    </submittedName>
</protein>
<keyword evidence="1" id="KW-0175">Coiled coil</keyword>
<dbReference type="GeneID" id="63819511"/>
<feature type="coiled-coil region" evidence="1">
    <location>
        <begin position="59"/>
        <end position="86"/>
    </location>
</feature>
<dbReference type="Proteomes" id="UP000076871">
    <property type="component" value="Unassembled WGS sequence"/>
</dbReference>
<feature type="compositionally biased region" description="Low complexity" evidence="2">
    <location>
        <begin position="654"/>
        <end position="670"/>
    </location>
</feature>
<evidence type="ECO:0000256" key="1">
    <source>
        <dbReference type="SAM" id="Coils"/>
    </source>
</evidence>
<feature type="compositionally biased region" description="Polar residues" evidence="2">
    <location>
        <begin position="136"/>
        <end position="164"/>
    </location>
</feature>
<feature type="region of interest" description="Disordered" evidence="2">
    <location>
        <begin position="125"/>
        <end position="423"/>
    </location>
</feature>
<feature type="compositionally biased region" description="Acidic residues" evidence="2">
    <location>
        <begin position="218"/>
        <end position="237"/>
    </location>
</feature>
<feature type="compositionally biased region" description="Low complexity" evidence="2">
    <location>
        <begin position="496"/>
        <end position="515"/>
    </location>
</feature>
<dbReference type="InParanoid" id="A0A165C0I1"/>
<feature type="compositionally biased region" description="Polar residues" evidence="2">
    <location>
        <begin position="615"/>
        <end position="625"/>
    </location>
</feature>
<reference evidence="3 4" key="1">
    <citation type="journal article" date="2016" name="Mol. Biol. Evol.">
        <title>Comparative Genomics of Early-Diverging Mushroom-Forming Fungi Provides Insights into the Origins of Lignocellulose Decay Capabilities.</title>
        <authorList>
            <person name="Nagy L.G."/>
            <person name="Riley R."/>
            <person name="Tritt A."/>
            <person name="Adam C."/>
            <person name="Daum C."/>
            <person name="Floudas D."/>
            <person name="Sun H."/>
            <person name="Yadav J.S."/>
            <person name="Pangilinan J."/>
            <person name="Larsson K.H."/>
            <person name="Matsuura K."/>
            <person name="Barry K."/>
            <person name="Labutti K."/>
            <person name="Kuo R."/>
            <person name="Ohm R.A."/>
            <person name="Bhattacharya S.S."/>
            <person name="Shirouzu T."/>
            <person name="Yoshinaga Y."/>
            <person name="Martin F.M."/>
            <person name="Grigoriev I.V."/>
            <person name="Hibbett D.S."/>
        </authorList>
    </citation>
    <scope>NUCLEOTIDE SEQUENCE [LARGE SCALE GENOMIC DNA]</scope>
    <source>
        <strain evidence="3 4">93-53</strain>
    </source>
</reference>
<dbReference type="RefSeq" id="XP_040759717.1">
    <property type="nucleotide sequence ID" value="XM_040902480.1"/>
</dbReference>
<dbReference type="OrthoDB" id="3358861at2759"/>
<evidence type="ECO:0000313" key="4">
    <source>
        <dbReference type="Proteomes" id="UP000076871"/>
    </source>
</evidence>
<feature type="compositionally biased region" description="Basic and acidic residues" evidence="2">
    <location>
        <begin position="316"/>
        <end position="334"/>
    </location>
</feature>
<feature type="compositionally biased region" description="Polar residues" evidence="2">
    <location>
        <begin position="529"/>
        <end position="551"/>
    </location>
</feature>
<dbReference type="EMBL" id="KV427657">
    <property type="protein sequence ID" value="KZT01977.1"/>
    <property type="molecule type" value="Genomic_DNA"/>
</dbReference>
<dbReference type="InterPro" id="IPR027267">
    <property type="entry name" value="AH/BAR_dom_sf"/>
</dbReference>
<feature type="compositionally biased region" description="Polar residues" evidence="2">
    <location>
        <begin position="842"/>
        <end position="854"/>
    </location>
</feature>
<gene>
    <name evidence="3" type="ORF">LAESUDRAFT_444402</name>
</gene>
<feature type="compositionally biased region" description="Acidic residues" evidence="2">
    <location>
        <begin position="749"/>
        <end position="761"/>
    </location>
</feature>